<dbReference type="EMBL" id="KN837937">
    <property type="protein sequence ID" value="KIJ22795.1"/>
    <property type="molecule type" value="Genomic_DNA"/>
</dbReference>
<feature type="region of interest" description="Disordered" evidence="1">
    <location>
        <begin position="1"/>
        <end position="96"/>
    </location>
</feature>
<dbReference type="HOGENOM" id="CLU_1416012_0_0_1"/>
<dbReference type="Proteomes" id="UP000054279">
    <property type="component" value="Unassembled WGS sequence"/>
</dbReference>
<evidence type="ECO:0000313" key="3">
    <source>
        <dbReference type="Proteomes" id="UP000054279"/>
    </source>
</evidence>
<keyword evidence="3" id="KW-1185">Reference proteome</keyword>
<name>A0A0C9UCI5_SPHS4</name>
<protein>
    <submittedName>
        <fullName evidence="2">Uncharacterized protein</fullName>
    </submittedName>
</protein>
<sequence>MDIDNEEIVTILPRKTEPEMKKLKKKREAAQQAGDAIEESQPKKHKRKPSQKKCNVSASASLGLSDGEPSAKKLRTESSQILGPDASSEGQAPVVGRTKPPIYHFYESIPNDANGESRPGYKYYCCYHGKHKVLTVTDKMNESQNGLITHLRMHFPNMSCARSPSANPEVGGEQSQVDLGLYPGCYFVLKGV</sequence>
<dbReference type="AlphaFoldDB" id="A0A0C9UCI5"/>
<organism evidence="2 3">
    <name type="scientific">Sphaerobolus stellatus (strain SS14)</name>
    <dbReference type="NCBI Taxonomy" id="990650"/>
    <lineage>
        <taxon>Eukaryota</taxon>
        <taxon>Fungi</taxon>
        <taxon>Dikarya</taxon>
        <taxon>Basidiomycota</taxon>
        <taxon>Agaricomycotina</taxon>
        <taxon>Agaricomycetes</taxon>
        <taxon>Phallomycetidae</taxon>
        <taxon>Geastrales</taxon>
        <taxon>Sphaerobolaceae</taxon>
        <taxon>Sphaerobolus</taxon>
    </lineage>
</organism>
<evidence type="ECO:0000313" key="2">
    <source>
        <dbReference type="EMBL" id="KIJ22795.1"/>
    </source>
</evidence>
<gene>
    <name evidence="2" type="ORF">M422DRAFT_276718</name>
</gene>
<evidence type="ECO:0000256" key="1">
    <source>
        <dbReference type="SAM" id="MobiDB-lite"/>
    </source>
</evidence>
<reference evidence="2 3" key="1">
    <citation type="submission" date="2014-06" db="EMBL/GenBank/DDBJ databases">
        <title>Evolutionary Origins and Diversification of the Mycorrhizal Mutualists.</title>
        <authorList>
            <consortium name="DOE Joint Genome Institute"/>
            <consortium name="Mycorrhizal Genomics Consortium"/>
            <person name="Kohler A."/>
            <person name="Kuo A."/>
            <person name="Nagy L.G."/>
            <person name="Floudas D."/>
            <person name="Copeland A."/>
            <person name="Barry K.W."/>
            <person name="Cichocki N."/>
            <person name="Veneault-Fourrey C."/>
            <person name="LaButti K."/>
            <person name="Lindquist E.A."/>
            <person name="Lipzen A."/>
            <person name="Lundell T."/>
            <person name="Morin E."/>
            <person name="Murat C."/>
            <person name="Riley R."/>
            <person name="Ohm R."/>
            <person name="Sun H."/>
            <person name="Tunlid A."/>
            <person name="Henrissat B."/>
            <person name="Grigoriev I.V."/>
            <person name="Hibbett D.S."/>
            <person name="Martin F."/>
        </authorList>
    </citation>
    <scope>NUCLEOTIDE SEQUENCE [LARGE SCALE GENOMIC DNA]</scope>
    <source>
        <strain evidence="2 3">SS14</strain>
    </source>
</reference>
<accession>A0A0C9UCI5</accession>
<proteinExistence type="predicted"/>